<dbReference type="InterPro" id="IPR012337">
    <property type="entry name" value="RNaseH-like_sf"/>
</dbReference>
<dbReference type="GO" id="GO:0043137">
    <property type="term" value="P:DNA replication, removal of RNA primer"/>
    <property type="evidence" value="ECO:0007669"/>
    <property type="project" value="TreeGrafter"/>
</dbReference>
<dbReference type="RefSeq" id="WP_065233751.1">
    <property type="nucleotide sequence ID" value="NZ_JTJS01000013.1"/>
</dbReference>
<evidence type="ECO:0000259" key="12">
    <source>
        <dbReference type="PROSITE" id="PS50879"/>
    </source>
</evidence>
<dbReference type="PANTHER" id="PTHR10642:SF26">
    <property type="entry name" value="RIBONUCLEASE H1"/>
    <property type="match status" value="1"/>
</dbReference>
<keyword evidence="9 11" id="KW-0378">Hydrolase</keyword>
<evidence type="ECO:0000256" key="1">
    <source>
        <dbReference type="ARBA" id="ARBA00000077"/>
    </source>
</evidence>
<keyword evidence="10 11" id="KW-0460">Magnesium</keyword>
<comment type="subunit">
    <text evidence="4 11">Monomer.</text>
</comment>
<dbReference type="PATRIC" id="fig|505345.8.peg.281"/>
<dbReference type="EC" id="3.1.26.4" evidence="11"/>
<evidence type="ECO:0000313" key="14">
    <source>
        <dbReference type="Proteomes" id="UP000243168"/>
    </source>
</evidence>
<dbReference type="Gene3D" id="3.30.420.10">
    <property type="entry name" value="Ribonuclease H-like superfamily/Ribonuclease H"/>
    <property type="match status" value="1"/>
</dbReference>
<evidence type="ECO:0000256" key="5">
    <source>
        <dbReference type="ARBA" id="ARBA00022490"/>
    </source>
</evidence>
<feature type="binding site" evidence="11">
    <location>
        <position position="134"/>
    </location>
    <ligand>
        <name>Mg(2+)</name>
        <dbReference type="ChEBI" id="CHEBI:18420"/>
        <label>2</label>
    </ligand>
</feature>
<feature type="binding site" evidence="11">
    <location>
        <position position="10"/>
    </location>
    <ligand>
        <name>Mg(2+)</name>
        <dbReference type="ChEBI" id="CHEBI:18420"/>
        <label>1</label>
    </ligand>
</feature>
<evidence type="ECO:0000256" key="2">
    <source>
        <dbReference type="ARBA" id="ARBA00004496"/>
    </source>
</evidence>
<comment type="cofactor">
    <cofactor evidence="11">
        <name>Mg(2+)</name>
        <dbReference type="ChEBI" id="CHEBI:18420"/>
    </cofactor>
    <text evidence="11">Binds 1 Mg(2+) ion per subunit. May bind a second metal ion at a regulatory site, or after substrate binding.</text>
</comment>
<comment type="catalytic activity">
    <reaction evidence="1 11">
        <text>Endonucleolytic cleavage to 5'-phosphomonoester.</text>
        <dbReference type="EC" id="3.1.26.4"/>
    </reaction>
</comment>
<evidence type="ECO:0000256" key="11">
    <source>
        <dbReference type="HAMAP-Rule" id="MF_00042"/>
    </source>
</evidence>
<evidence type="ECO:0000256" key="9">
    <source>
        <dbReference type="ARBA" id="ARBA00022801"/>
    </source>
</evidence>
<dbReference type="NCBIfam" id="NF001236">
    <property type="entry name" value="PRK00203.1"/>
    <property type="match status" value="1"/>
</dbReference>
<evidence type="ECO:0000256" key="7">
    <source>
        <dbReference type="ARBA" id="ARBA00022723"/>
    </source>
</evidence>
<keyword evidence="5 11" id="KW-0963">Cytoplasm</keyword>
<dbReference type="InterPro" id="IPR036397">
    <property type="entry name" value="RNaseH_sf"/>
</dbReference>
<dbReference type="FunFam" id="3.30.420.10:FF:000008">
    <property type="entry name" value="Ribonuclease H"/>
    <property type="match status" value="1"/>
</dbReference>
<feature type="binding site" evidence="11">
    <location>
        <position position="48"/>
    </location>
    <ligand>
        <name>Mg(2+)</name>
        <dbReference type="ChEBI" id="CHEBI:18420"/>
        <label>1</label>
    </ligand>
</feature>
<dbReference type="PROSITE" id="PS50879">
    <property type="entry name" value="RNASE_H_1"/>
    <property type="match status" value="1"/>
</dbReference>
<evidence type="ECO:0000256" key="8">
    <source>
        <dbReference type="ARBA" id="ARBA00022759"/>
    </source>
</evidence>
<organism evidence="13 14">
    <name type="scientific">Gallibacterium genomosp. 3</name>
    <dbReference type="NCBI Taxonomy" id="505345"/>
    <lineage>
        <taxon>Bacteria</taxon>
        <taxon>Pseudomonadati</taxon>
        <taxon>Pseudomonadota</taxon>
        <taxon>Gammaproteobacteria</taxon>
        <taxon>Pasteurellales</taxon>
        <taxon>Pasteurellaceae</taxon>
        <taxon>Gallibacterium</taxon>
    </lineage>
</organism>
<keyword evidence="8 11" id="KW-0255">Endonuclease</keyword>
<evidence type="ECO:0000256" key="6">
    <source>
        <dbReference type="ARBA" id="ARBA00022722"/>
    </source>
</evidence>
<dbReference type="Proteomes" id="UP000243168">
    <property type="component" value="Unassembled WGS sequence"/>
</dbReference>
<keyword evidence="7 11" id="KW-0479">Metal-binding</keyword>
<dbReference type="AlphaFoldDB" id="A0A1A7QCF6"/>
<accession>A0A1A7QCF6</accession>
<comment type="function">
    <text evidence="11">Endonuclease that specifically degrades the RNA of RNA-DNA hybrids.</text>
</comment>
<evidence type="ECO:0000256" key="4">
    <source>
        <dbReference type="ARBA" id="ARBA00011245"/>
    </source>
</evidence>
<dbReference type="InterPro" id="IPR050092">
    <property type="entry name" value="RNase_H"/>
</dbReference>
<gene>
    <name evidence="11" type="primary">rnhA</name>
    <name evidence="13" type="ORF">QV07_01350</name>
</gene>
<dbReference type="InterPro" id="IPR022892">
    <property type="entry name" value="RNaseHI"/>
</dbReference>
<dbReference type="GO" id="GO:0004523">
    <property type="term" value="F:RNA-DNA hybrid ribonuclease activity"/>
    <property type="evidence" value="ECO:0007669"/>
    <property type="project" value="UniProtKB-UniRule"/>
</dbReference>
<proteinExistence type="inferred from homology"/>
<dbReference type="EMBL" id="JTJS01000013">
    <property type="protein sequence ID" value="OBX11577.1"/>
    <property type="molecule type" value="Genomic_DNA"/>
</dbReference>
<evidence type="ECO:0000256" key="3">
    <source>
        <dbReference type="ARBA" id="ARBA00005300"/>
    </source>
</evidence>
<dbReference type="InterPro" id="IPR002156">
    <property type="entry name" value="RNaseH_domain"/>
</dbReference>
<feature type="binding site" evidence="11">
    <location>
        <position position="10"/>
    </location>
    <ligand>
        <name>Mg(2+)</name>
        <dbReference type="ChEBI" id="CHEBI:18420"/>
        <label>2</label>
    </ligand>
</feature>
<comment type="similarity">
    <text evidence="3 11">Belongs to the RNase H family.</text>
</comment>
<dbReference type="PANTHER" id="PTHR10642">
    <property type="entry name" value="RIBONUCLEASE H1"/>
    <property type="match status" value="1"/>
</dbReference>
<dbReference type="GO" id="GO:0005737">
    <property type="term" value="C:cytoplasm"/>
    <property type="evidence" value="ECO:0007669"/>
    <property type="project" value="UniProtKB-SubCell"/>
</dbReference>
<feature type="domain" description="RNase H type-1" evidence="12">
    <location>
        <begin position="1"/>
        <end position="142"/>
    </location>
</feature>
<sequence length="156" mass="17828">MRKKVEIFTDGSCLGNPGAGGIGVVLRYKQHQKQLSAGYHLTTNNRMELLAAITALNTLKEPCEVTLYSDSQYLRKGITEWIMLWKRNQWRTSQKKAVKNQDLWIALDQAIQRHHITWHWVKGHAGHPENELCDTLAREAASHPSQPDIGYQPETN</sequence>
<reference evidence="13 14" key="1">
    <citation type="submission" date="2014-11" db="EMBL/GenBank/DDBJ databases">
        <title>Pan-genome of Gallibacterium spp.</title>
        <authorList>
            <person name="Kudirkiene E."/>
            <person name="Bojesen A.M."/>
        </authorList>
    </citation>
    <scope>NUCLEOTIDE SEQUENCE [LARGE SCALE GENOMIC DNA]</scope>
    <source>
        <strain evidence="13 14">F298</strain>
    </source>
</reference>
<keyword evidence="6 11" id="KW-0540">Nuclease</keyword>
<dbReference type="GO" id="GO:0000287">
    <property type="term" value="F:magnesium ion binding"/>
    <property type="evidence" value="ECO:0007669"/>
    <property type="project" value="UniProtKB-UniRule"/>
</dbReference>
<comment type="caution">
    <text evidence="13">The sequence shown here is derived from an EMBL/GenBank/DDBJ whole genome shotgun (WGS) entry which is preliminary data.</text>
</comment>
<comment type="subcellular location">
    <subcellularLocation>
        <location evidence="2 11">Cytoplasm</location>
    </subcellularLocation>
</comment>
<evidence type="ECO:0000313" key="13">
    <source>
        <dbReference type="EMBL" id="OBX11577.1"/>
    </source>
</evidence>
<dbReference type="HAMAP" id="MF_00042">
    <property type="entry name" value="RNase_H"/>
    <property type="match status" value="1"/>
</dbReference>
<protein>
    <recommendedName>
        <fullName evidence="11">Ribonuclease H</fullName>
        <shortName evidence="11">RNase H</shortName>
        <ecNumber evidence="11">3.1.26.4</ecNumber>
    </recommendedName>
</protein>
<dbReference type="GO" id="GO:0003676">
    <property type="term" value="F:nucleic acid binding"/>
    <property type="evidence" value="ECO:0007669"/>
    <property type="project" value="InterPro"/>
</dbReference>
<dbReference type="Pfam" id="PF00075">
    <property type="entry name" value="RNase_H"/>
    <property type="match status" value="1"/>
</dbReference>
<feature type="binding site" evidence="11">
    <location>
        <position position="70"/>
    </location>
    <ligand>
        <name>Mg(2+)</name>
        <dbReference type="ChEBI" id="CHEBI:18420"/>
        <label>1</label>
    </ligand>
</feature>
<dbReference type="CDD" id="cd09278">
    <property type="entry name" value="RNase_HI_prokaryote_like"/>
    <property type="match status" value="1"/>
</dbReference>
<name>A0A1A7QCF6_9PAST</name>
<evidence type="ECO:0000256" key="10">
    <source>
        <dbReference type="ARBA" id="ARBA00022842"/>
    </source>
</evidence>
<dbReference type="SUPFAM" id="SSF53098">
    <property type="entry name" value="Ribonuclease H-like"/>
    <property type="match status" value="1"/>
</dbReference>